<gene>
    <name evidence="2" type="ORF">NDU88_004142</name>
</gene>
<evidence type="ECO:0000256" key="1">
    <source>
        <dbReference type="SAM" id="MobiDB-lite"/>
    </source>
</evidence>
<name>A0AAV7UF97_PLEWA</name>
<organism evidence="2 3">
    <name type="scientific">Pleurodeles waltl</name>
    <name type="common">Iberian ribbed newt</name>
    <dbReference type="NCBI Taxonomy" id="8319"/>
    <lineage>
        <taxon>Eukaryota</taxon>
        <taxon>Metazoa</taxon>
        <taxon>Chordata</taxon>
        <taxon>Craniata</taxon>
        <taxon>Vertebrata</taxon>
        <taxon>Euteleostomi</taxon>
        <taxon>Amphibia</taxon>
        <taxon>Batrachia</taxon>
        <taxon>Caudata</taxon>
        <taxon>Salamandroidea</taxon>
        <taxon>Salamandridae</taxon>
        <taxon>Pleurodelinae</taxon>
        <taxon>Pleurodeles</taxon>
    </lineage>
</organism>
<feature type="region of interest" description="Disordered" evidence="1">
    <location>
        <begin position="22"/>
        <end position="82"/>
    </location>
</feature>
<protein>
    <submittedName>
        <fullName evidence="2">Uncharacterized protein</fullName>
    </submittedName>
</protein>
<comment type="caution">
    <text evidence="2">The sequence shown here is derived from an EMBL/GenBank/DDBJ whole genome shotgun (WGS) entry which is preliminary data.</text>
</comment>
<evidence type="ECO:0000313" key="3">
    <source>
        <dbReference type="Proteomes" id="UP001066276"/>
    </source>
</evidence>
<keyword evidence="3" id="KW-1185">Reference proteome</keyword>
<dbReference type="Proteomes" id="UP001066276">
    <property type="component" value="Chromosome 3_1"/>
</dbReference>
<sequence length="82" mass="8805">MVGNNPTWLEFHGGFLSTAGSGRALIEEQEADGTIKEGQTSLRRGGAEDPNAEPGEDSAWEDRSGEQENAQSSAEDKEKKDP</sequence>
<dbReference type="AlphaFoldDB" id="A0AAV7UF97"/>
<evidence type="ECO:0000313" key="2">
    <source>
        <dbReference type="EMBL" id="KAJ1187366.1"/>
    </source>
</evidence>
<dbReference type="EMBL" id="JANPWB010000005">
    <property type="protein sequence ID" value="KAJ1187366.1"/>
    <property type="molecule type" value="Genomic_DNA"/>
</dbReference>
<feature type="compositionally biased region" description="Acidic residues" evidence="1">
    <location>
        <begin position="50"/>
        <end position="59"/>
    </location>
</feature>
<reference evidence="2" key="1">
    <citation type="journal article" date="2022" name="bioRxiv">
        <title>Sequencing and chromosome-scale assembly of the giantPleurodeles waltlgenome.</title>
        <authorList>
            <person name="Brown T."/>
            <person name="Elewa A."/>
            <person name="Iarovenko S."/>
            <person name="Subramanian E."/>
            <person name="Araus A.J."/>
            <person name="Petzold A."/>
            <person name="Susuki M."/>
            <person name="Suzuki K.-i.T."/>
            <person name="Hayashi T."/>
            <person name="Toyoda A."/>
            <person name="Oliveira C."/>
            <person name="Osipova E."/>
            <person name="Leigh N.D."/>
            <person name="Simon A."/>
            <person name="Yun M.H."/>
        </authorList>
    </citation>
    <scope>NUCLEOTIDE SEQUENCE</scope>
    <source>
        <strain evidence="2">20211129_DDA</strain>
        <tissue evidence="2">Liver</tissue>
    </source>
</reference>
<accession>A0AAV7UF97</accession>
<proteinExistence type="predicted"/>